<dbReference type="EMBL" id="SRLO01000073">
    <property type="protein sequence ID" value="TNN78500.1"/>
    <property type="molecule type" value="Genomic_DNA"/>
</dbReference>
<sequence length="117" mass="12859">MPGSDITFLVVFHHQSAKASNLLKYVAVASLNRTASGDGHENSKRIDLAAACQGCRGSNGDGDIHPSARVFLLFTQNRQRKRPRDDVVFVAAETSIDAERKVISIDRIVRLLNDRSP</sequence>
<evidence type="ECO:0000313" key="1">
    <source>
        <dbReference type="EMBL" id="TNN78500.1"/>
    </source>
</evidence>
<comment type="caution">
    <text evidence="1">The sequence shown here is derived from an EMBL/GenBank/DDBJ whole genome shotgun (WGS) entry which is preliminary data.</text>
</comment>
<accession>A0A4Z2IKE9</accession>
<proteinExistence type="predicted"/>
<protein>
    <submittedName>
        <fullName evidence="1">Uncharacterized protein</fullName>
    </submittedName>
</protein>
<organism evidence="1 2">
    <name type="scientific">Liparis tanakae</name>
    <name type="common">Tanaka's snailfish</name>
    <dbReference type="NCBI Taxonomy" id="230148"/>
    <lineage>
        <taxon>Eukaryota</taxon>
        <taxon>Metazoa</taxon>
        <taxon>Chordata</taxon>
        <taxon>Craniata</taxon>
        <taxon>Vertebrata</taxon>
        <taxon>Euteleostomi</taxon>
        <taxon>Actinopterygii</taxon>
        <taxon>Neopterygii</taxon>
        <taxon>Teleostei</taxon>
        <taxon>Neoteleostei</taxon>
        <taxon>Acanthomorphata</taxon>
        <taxon>Eupercaria</taxon>
        <taxon>Perciformes</taxon>
        <taxon>Cottioidei</taxon>
        <taxon>Cottales</taxon>
        <taxon>Liparidae</taxon>
        <taxon>Liparis</taxon>
    </lineage>
</organism>
<dbReference type="Proteomes" id="UP000314294">
    <property type="component" value="Unassembled WGS sequence"/>
</dbReference>
<keyword evidence="2" id="KW-1185">Reference proteome</keyword>
<name>A0A4Z2IKE9_9TELE</name>
<gene>
    <name evidence="1" type="ORF">EYF80_011283</name>
</gene>
<evidence type="ECO:0000313" key="2">
    <source>
        <dbReference type="Proteomes" id="UP000314294"/>
    </source>
</evidence>
<reference evidence="1 2" key="1">
    <citation type="submission" date="2019-03" db="EMBL/GenBank/DDBJ databases">
        <title>First draft genome of Liparis tanakae, snailfish: a comprehensive survey of snailfish specific genes.</title>
        <authorList>
            <person name="Kim W."/>
            <person name="Song I."/>
            <person name="Jeong J.-H."/>
            <person name="Kim D."/>
            <person name="Kim S."/>
            <person name="Ryu S."/>
            <person name="Song J.Y."/>
            <person name="Lee S.K."/>
        </authorList>
    </citation>
    <scope>NUCLEOTIDE SEQUENCE [LARGE SCALE GENOMIC DNA]</scope>
    <source>
        <tissue evidence="1">Muscle</tissue>
    </source>
</reference>
<dbReference type="AlphaFoldDB" id="A0A4Z2IKE9"/>